<gene>
    <name evidence="6" type="ORF">B1207_10360</name>
</gene>
<feature type="domain" description="EAL" evidence="4">
    <location>
        <begin position="361"/>
        <end position="613"/>
    </location>
</feature>
<protein>
    <recommendedName>
        <fullName evidence="8">Regulatory protein (GGDEF and EAL domains)</fullName>
    </recommendedName>
</protein>
<keyword evidence="2" id="KW-0597">Phosphoprotein</keyword>
<feature type="modified residue" description="4-aspartylphosphate" evidence="2">
    <location>
        <position position="89"/>
    </location>
</feature>
<evidence type="ECO:0000259" key="5">
    <source>
        <dbReference type="PROSITE" id="PS50887"/>
    </source>
</evidence>
<dbReference type="SMART" id="SM00267">
    <property type="entry name" value="GGDEF"/>
    <property type="match status" value="1"/>
</dbReference>
<dbReference type="SMART" id="SM00052">
    <property type="entry name" value="EAL"/>
    <property type="match status" value="1"/>
</dbReference>
<dbReference type="Pfam" id="PF00072">
    <property type="entry name" value="Response_reg"/>
    <property type="match status" value="1"/>
</dbReference>
<dbReference type="InterPro" id="IPR001789">
    <property type="entry name" value="Sig_transdc_resp-reg_receiver"/>
</dbReference>
<evidence type="ECO:0008006" key="8">
    <source>
        <dbReference type="Google" id="ProtNLM"/>
    </source>
</evidence>
<proteinExistence type="predicted"/>
<evidence type="ECO:0000259" key="4">
    <source>
        <dbReference type="PROSITE" id="PS50883"/>
    </source>
</evidence>
<dbReference type="SUPFAM" id="SSF141868">
    <property type="entry name" value="EAL domain-like"/>
    <property type="match status" value="1"/>
</dbReference>
<dbReference type="Proteomes" id="UP000249458">
    <property type="component" value="Unassembled WGS sequence"/>
</dbReference>
<dbReference type="Gene3D" id="3.20.20.450">
    <property type="entry name" value="EAL domain"/>
    <property type="match status" value="1"/>
</dbReference>
<dbReference type="InterPro" id="IPR001633">
    <property type="entry name" value="EAL_dom"/>
</dbReference>
<dbReference type="FunFam" id="3.30.70.270:FF:000001">
    <property type="entry name" value="Diguanylate cyclase domain protein"/>
    <property type="match status" value="1"/>
</dbReference>
<comment type="caution">
    <text evidence="6">The sequence shown here is derived from an EMBL/GenBank/DDBJ whole genome shotgun (WGS) entry which is preliminary data.</text>
</comment>
<dbReference type="RefSeq" id="WP_112219897.1">
    <property type="nucleotide sequence ID" value="NZ_MVJN01000007.1"/>
</dbReference>
<dbReference type="NCBIfam" id="TIGR00254">
    <property type="entry name" value="GGDEF"/>
    <property type="match status" value="1"/>
</dbReference>
<comment type="cofactor">
    <cofactor evidence="1">
        <name>Mg(2+)</name>
        <dbReference type="ChEBI" id="CHEBI:18420"/>
    </cofactor>
</comment>
<evidence type="ECO:0000259" key="3">
    <source>
        <dbReference type="PROSITE" id="PS50110"/>
    </source>
</evidence>
<dbReference type="PROSITE" id="PS50110">
    <property type="entry name" value="RESPONSE_REGULATORY"/>
    <property type="match status" value="1"/>
</dbReference>
<dbReference type="GO" id="GO:0000160">
    <property type="term" value="P:phosphorelay signal transduction system"/>
    <property type="evidence" value="ECO:0007669"/>
    <property type="project" value="InterPro"/>
</dbReference>
<dbReference type="AlphaFoldDB" id="A0A364LHY0"/>
<dbReference type="Gene3D" id="3.40.50.2300">
    <property type="match status" value="1"/>
</dbReference>
<organism evidence="6 7">
    <name type="scientific">Legionella quinlivanii</name>
    <dbReference type="NCBI Taxonomy" id="45073"/>
    <lineage>
        <taxon>Bacteria</taxon>
        <taxon>Pseudomonadati</taxon>
        <taxon>Pseudomonadota</taxon>
        <taxon>Gammaproteobacteria</taxon>
        <taxon>Legionellales</taxon>
        <taxon>Legionellaceae</taxon>
        <taxon>Legionella</taxon>
    </lineage>
</organism>
<dbReference type="GO" id="GO:0003824">
    <property type="term" value="F:catalytic activity"/>
    <property type="evidence" value="ECO:0007669"/>
    <property type="project" value="UniProtKB-ARBA"/>
</dbReference>
<dbReference type="InterPro" id="IPR000160">
    <property type="entry name" value="GGDEF_dom"/>
</dbReference>
<evidence type="ECO:0000313" key="7">
    <source>
        <dbReference type="Proteomes" id="UP000249458"/>
    </source>
</evidence>
<evidence type="ECO:0000256" key="2">
    <source>
        <dbReference type="PROSITE-ProRule" id="PRU00169"/>
    </source>
</evidence>
<dbReference type="Gene3D" id="3.30.70.270">
    <property type="match status" value="1"/>
</dbReference>
<dbReference type="PANTHER" id="PTHR44757">
    <property type="entry name" value="DIGUANYLATE CYCLASE DGCP"/>
    <property type="match status" value="1"/>
</dbReference>
<dbReference type="Pfam" id="PF00563">
    <property type="entry name" value="EAL"/>
    <property type="match status" value="1"/>
</dbReference>
<feature type="domain" description="Response regulatory" evidence="3">
    <location>
        <begin position="9"/>
        <end position="158"/>
    </location>
</feature>
<name>A0A364LHY0_9GAMM</name>
<sequence>MDNNNYDFRIIVIDDNVEIHKDFLKILTKNAKNDLDDLGAQLFDIENVNANELILPRFKIDTATQGQDGAALIEKALNEGKPFALAFVDIRMPPGWDGIETIKNIWTIDPDIHVVICTAFSDYNWEETIQELGHSDKFLILKKPFDHIAVRQLAYALTRKWKLIGESKAYTQSLEQAVEERTEELKYQATHDMLTGLANRALLHDRVQQAIAAYKRHKISFAILFFDLDRFKLINDSLGHSAGDELLIHIAKRLLPTIRAFDTVSRLGGDEFVIVVTELKQIDYIHTVAQKILQIIKEPMTIANRSLSISSSMGIATYPGDGEEADELLRNADAAMYHAKKLGGGQYQFYSKEMNDKVFEQLELESDLYQAVNNKEFTVWYQPQFHIENHKLEAVEALIRWVHPQKGMLLPIDFIPLAERTGLMIPIGDWVIREACLQNKRWQAMGLPPIRMAVNLTSQQISQLDFVQKIKTILQETQLAPKYFELELSESSIINEMIIRKMNELKEMGIEIALDDFGTGYANLHHLRNLSLNRLKIDRSFINNIQLNRNDEVIIHAIIAMARSLDLEVLAEGVETQKQLEFLKKHHCNQIQGFYFSKPLPADELTYLLEHPEAIEKILNQENNIKE</sequence>
<evidence type="ECO:0000256" key="1">
    <source>
        <dbReference type="ARBA" id="ARBA00001946"/>
    </source>
</evidence>
<dbReference type="InterPro" id="IPR035919">
    <property type="entry name" value="EAL_sf"/>
</dbReference>
<dbReference type="InterPro" id="IPR029787">
    <property type="entry name" value="Nucleotide_cyclase"/>
</dbReference>
<dbReference type="CDD" id="cd01948">
    <property type="entry name" value="EAL"/>
    <property type="match status" value="1"/>
</dbReference>
<evidence type="ECO:0000313" key="6">
    <source>
        <dbReference type="EMBL" id="RAP35971.1"/>
    </source>
</evidence>
<dbReference type="InterPro" id="IPR043128">
    <property type="entry name" value="Rev_trsase/Diguanyl_cyclase"/>
</dbReference>
<dbReference type="SUPFAM" id="SSF52172">
    <property type="entry name" value="CheY-like"/>
    <property type="match status" value="1"/>
</dbReference>
<dbReference type="InterPro" id="IPR052155">
    <property type="entry name" value="Biofilm_reg_signaling"/>
</dbReference>
<dbReference type="Pfam" id="PF00990">
    <property type="entry name" value="GGDEF"/>
    <property type="match status" value="1"/>
</dbReference>
<dbReference type="SUPFAM" id="SSF55073">
    <property type="entry name" value="Nucleotide cyclase"/>
    <property type="match status" value="1"/>
</dbReference>
<dbReference type="PROSITE" id="PS50883">
    <property type="entry name" value="EAL"/>
    <property type="match status" value="1"/>
</dbReference>
<dbReference type="InterPro" id="IPR011006">
    <property type="entry name" value="CheY-like_superfamily"/>
</dbReference>
<accession>A0A364LHY0</accession>
<dbReference type="PANTHER" id="PTHR44757:SF2">
    <property type="entry name" value="BIOFILM ARCHITECTURE MAINTENANCE PROTEIN MBAA"/>
    <property type="match status" value="1"/>
</dbReference>
<reference evidence="6 7" key="1">
    <citation type="submission" date="2017-02" db="EMBL/GenBank/DDBJ databases">
        <title>Legionella quilivanii strain from human: case report and whole genome sequencing analysis.</title>
        <authorList>
            <person name="Lalancette C."/>
            <person name="Leduc J.-M."/>
            <person name="Levesque S."/>
            <person name="Fournier E."/>
            <person name="Saoud J."/>
            <person name="Faucher S.P."/>
            <person name="Bernard K."/>
            <person name="Martineau C."/>
            <person name="Longtin J."/>
        </authorList>
    </citation>
    <scope>NUCLEOTIDE SEQUENCE [LARGE SCALE GENOMIC DNA]</scope>
    <source>
        <strain evidence="6 7">ID143958</strain>
    </source>
</reference>
<dbReference type="PROSITE" id="PS50887">
    <property type="entry name" value="GGDEF"/>
    <property type="match status" value="1"/>
</dbReference>
<dbReference type="CDD" id="cd01949">
    <property type="entry name" value="GGDEF"/>
    <property type="match status" value="1"/>
</dbReference>
<feature type="domain" description="GGDEF" evidence="5">
    <location>
        <begin position="219"/>
        <end position="352"/>
    </location>
</feature>
<dbReference type="EMBL" id="MVJN01000007">
    <property type="protein sequence ID" value="RAP35971.1"/>
    <property type="molecule type" value="Genomic_DNA"/>
</dbReference>